<evidence type="ECO:0000313" key="2">
    <source>
        <dbReference type="EMBL" id="MBS4221695.1"/>
    </source>
</evidence>
<dbReference type="RefSeq" id="WP_213096699.1">
    <property type="nucleotide sequence ID" value="NZ_JAGYPH010000001.1"/>
</dbReference>
<dbReference type="NCBIfam" id="NF047422">
    <property type="entry name" value="YfmF_fam"/>
    <property type="match status" value="1"/>
</dbReference>
<comment type="caution">
    <text evidence="2">The sequence shown here is derived from an EMBL/GenBank/DDBJ whole genome shotgun (WGS) entry which is preliminary data.</text>
</comment>
<proteinExistence type="predicted"/>
<dbReference type="SUPFAM" id="SSF63411">
    <property type="entry name" value="LuxS/MPP-like metallohydrolase"/>
    <property type="match status" value="2"/>
</dbReference>
<dbReference type="AlphaFoldDB" id="A0A942UHR6"/>
<accession>A0A942UHR6</accession>
<dbReference type="Pfam" id="PF05193">
    <property type="entry name" value="Peptidase_M16_C"/>
    <property type="match status" value="1"/>
</dbReference>
<name>A0A942UHR6_9BACI</name>
<dbReference type="InterPro" id="IPR011249">
    <property type="entry name" value="Metalloenz_LuxS/M16"/>
</dbReference>
<keyword evidence="3" id="KW-1185">Reference proteome</keyword>
<dbReference type="Gene3D" id="3.30.830.10">
    <property type="entry name" value="Metalloenzyme, LuxS/M16 peptidase-like"/>
    <property type="match status" value="2"/>
</dbReference>
<protein>
    <submittedName>
        <fullName evidence="2">Insulinase family protein</fullName>
    </submittedName>
</protein>
<evidence type="ECO:0000313" key="3">
    <source>
        <dbReference type="Proteomes" id="UP000676456"/>
    </source>
</evidence>
<dbReference type="EMBL" id="JAGYPN010000001">
    <property type="protein sequence ID" value="MBS4221695.1"/>
    <property type="molecule type" value="Genomic_DNA"/>
</dbReference>
<organism evidence="2 3">
    <name type="scientific">Lederbergia citrea</name>
    <dbReference type="NCBI Taxonomy" id="2833581"/>
    <lineage>
        <taxon>Bacteria</taxon>
        <taxon>Bacillati</taxon>
        <taxon>Bacillota</taxon>
        <taxon>Bacilli</taxon>
        <taxon>Bacillales</taxon>
        <taxon>Bacillaceae</taxon>
        <taxon>Lederbergia</taxon>
    </lineage>
</organism>
<dbReference type="GO" id="GO:0046872">
    <property type="term" value="F:metal ion binding"/>
    <property type="evidence" value="ECO:0007669"/>
    <property type="project" value="InterPro"/>
</dbReference>
<dbReference type="PANTHER" id="PTHR11851">
    <property type="entry name" value="METALLOPROTEASE"/>
    <property type="match status" value="1"/>
</dbReference>
<sequence length="426" mass="48755">MELVKENVIKKPGYNLHIIKTDKYKTNSLIWKMKAPLREETATYRALLSQILQSNTKSYPTTAALRSYLDELYGASFYTDLSKKGEFHILTFSLEIANEKFLQDKTPLLQKAVQFFGEVLLNPNATNQAFDELTMDKEKRTLKQRIQSVFDDKMRYASVRLVEEMCKGEPYAIQASGEYDKVDDITAASLFQYYQQAFSEDEMDFYIIGDVDVNQVESFCAPLQFEDRPIRPHERGSEREVTDIKEVKETQDIKQGKLNIGCRTNIVYGDPDYFALQMFNGIFGGFPHSKLFRNVREKESLAYYAASRVESQKGLLMIMSGIDNKKYDQALSIIKKQLELMKTGDITDEEINQTKAVIQNQFLETVDSARGLIEVLYHNIVAGTNVSLNDWLDKVKETTKTDIVEVAKKVKMDTVYFLAGTDGDQG</sequence>
<dbReference type="Proteomes" id="UP000676456">
    <property type="component" value="Unassembled WGS sequence"/>
</dbReference>
<reference evidence="2 3" key="1">
    <citation type="submission" date="2021-05" db="EMBL/GenBank/DDBJ databases">
        <title>Novel Bacillus species.</title>
        <authorList>
            <person name="Liu G."/>
        </authorList>
    </citation>
    <scope>NUCLEOTIDE SEQUENCE [LARGE SCALE GENOMIC DNA]</scope>
    <source>
        <strain evidence="2 3">FJAT-49682</strain>
    </source>
</reference>
<dbReference type="InterPro" id="IPR050361">
    <property type="entry name" value="MPP/UQCRC_Complex"/>
</dbReference>
<dbReference type="PANTHER" id="PTHR11851:SF186">
    <property type="entry name" value="INACTIVE METALLOPROTEASE YMFF-RELATED"/>
    <property type="match status" value="1"/>
</dbReference>
<feature type="domain" description="Peptidase M16 C-terminal" evidence="1">
    <location>
        <begin position="184"/>
        <end position="356"/>
    </location>
</feature>
<dbReference type="InterPro" id="IPR007863">
    <property type="entry name" value="Peptidase_M16_C"/>
</dbReference>
<gene>
    <name evidence="2" type="ORF">KHA91_02835</name>
</gene>
<evidence type="ECO:0000259" key="1">
    <source>
        <dbReference type="Pfam" id="PF05193"/>
    </source>
</evidence>